<proteinExistence type="predicted"/>
<evidence type="ECO:0000313" key="1">
    <source>
        <dbReference type="EMBL" id="MBH1652086.1"/>
    </source>
</evidence>
<dbReference type="RefSeq" id="WP_154262677.1">
    <property type="nucleotide sequence ID" value="NZ_CP040438.1"/>
</dbReference>
<dbReference type="Proteomes" id="UP000625930">
    <property type="component" value="Unassembled WGS sequence"/>
</dbReference>
<name>A0A6B8J042_STEMA</name>
<sequence length="120" mass="12900">MMSSSETTIDAIRLALGMYQSRAEIANSNIANASLPGALALRADFSQYQVMLDAAVEGRSDGLRQAIAHVREPDIRPLETPLNLDAQVSELVGVGVGFQSLTEALNRQFGLMRLAVVGRN</sequence>
<dbReference type="AlphaFoldDB" id="A0A6B8J042"/>
<comment type="caution">
    <text evidence="1">The sequence shown here is derived from an EMBL/GenBank/DDBJ whole genome shotgun (WGS) entry which is preliminary data.</text>
</comment>
<organism evidence="1 2">
    <name type="scientific">Stenotrophomonas maltophilia</name>
    <name type="common">Pseudomonas maltophilia</name>
    <name type="synonym">Xanthomonas maltophilia</name>
    <dbReference type="NCBI Taxonomy" id="40324"/>
    <lineage>
        <taxon>Bacteria</taxon>
        <taxon>Pseudomonadati</taxon>
        <taxon>Pseudomonadota</taxon>
        <taxon>Gammaproteobacteria</taxon>
        <taxon>Lysobacterales</taxon>
        <taxon>Lysobacteraceae</taxon>
        <taxon>Stenotrophomonas</taxon>
        <taxon>Stenotrophomonas maltophilia group</taxon>
    </lineage>
</organism>
<dbReference type="EMBL" id="JADUNP010000011">
    <property type="protein sequence ID" value="MBH1652086.1"/>
    <property type="molecule type" value="Genomic_DNA"/>
</dbReference>
<evidence type="ECO:0000313" key="2">
    <source>
        <dbReference type="Proteomes" id="UP000625930"/>
    </source>
</evidence>
<protein>
    <submittedName>
        <fullName evidence="1">Uncharacterized protein</fullName>
    </submittedName>
</protein>
<accession>A0A6B8J042</accession>
<reference evidence="1" key="1">
    <citation type="submission" date="2020-11" db="EMBL/GenBank/DDBJ databases">
        <title>Enhanced detection system for hospital associated transmission using whole genome sequencing surveillance.</title>
        <authorList>
            <person name="Harrison L.H."/>
            <person name="Van Tyne D."/>
            <person name="Marsh J.W."/>
            <person name="Griffith M.P."/>
            <person name="Snyder D.J."/>
            <person name="Cooper V.S."/>
            <person name="Mustapha M."/>
        </authorList>
    </citation>
    <scope>NUCLEOTIDE SEQUENCE</scope>
    <source>
        <strain evidence="1">STEN00091</strain>
    </source>
</reference>
<gene>
    <name evidence="1" type="ORF">I5U67_07890</name>
</gene>